<proteinExistence type="predicted"/>
<gene>
    <name evidence="1" type="ORF">S06H3_58922</name>
</gene>
<dbReference type="SUPFAM" id="SSF50494">
    <property type="entry name" value="Trypsin-like serine proteases"/>
    <property type="match status" value="1"/>
</dbReference>
<evidence type="ECO:0000313" key="1">
    <source>
        <dbReference type="EMBL" id="GAI57870.1"/>
    </source>
</evidence>
<name>X1R421_9ZZZZ</name>
<dbReference type="Gene3D" id="2.40.10.120">
    <property type="match status" value="1"/>
</dbReference>
<dbReference type="AlphaFoldDB" id="X1R421"/>
<accession>X1R421</accession>
<feature type="non-terminal residue" evidence="1">
    <location>
        <position position="168"/>
    </location>
</feature>
<sequence>MSCNNPANAHVSLSLVDPSSLRSDAGGGAEITDIKMVMPDNNEVPAEIVMRDRDLDLIFIRPTEKLNEPMVALDLTQNIELDVMDQIVILSHLGSVAGYAPSVSLWRINAVVKKPRTLYVPEFMAILHGLGVPAFTLDGKIVGILLLRISKSPSAAGGSFFGGLGGSG</sequence>
<dbReference type="EMBL" id="BARV01038207">
    <property type="protein sequence ID" value="GAI57870.1"/>
    <property type="molecule type" value="Genomic_DNA"/>
</dbReference>
<reference evidence="1" key="1">
    <citation type="journal article" date="2014" name="Front. Microbiol.">
        <title>High frequency of phylogenetically diverse reductive dehalogenase-homologous genes in deep subseafloor sedimentary metagenomes.</title>
        <authorList>
            <person name="Kawai M."/>
            <person name="Futagami T."/>
            <person name="Toyoda A."/>
            <person name="Takaki Y."/>
            <person name="Nishi S."/>
            <person name="Hori S."/>
            <person name="Arai W."/>
            <person name="Tsubouchi T."/>
            <person name="Morono Y."/>
            <person name="Uchiyama I."/>
            <person name="Ito T."/>
            <person name="Fujiyama A."/>
            <person name="Inagaki F."/>
            <person name="Takami H."/>
        </authorList>
    </citation>
    <scope>NUCLEOTIDE SEQUENCE</scope>
    <source>
        <strain evidence="1">Expedition CK06-06</strain>
    </source>
</reference>
<organism evidence="1">
    <name type="scientific">marine sediment metagenome</name>
    <dbReference type="NCBI Taxonomy" id="412755"/>
    <lineage>
        <taxon>unclassified sequences</taxon>
        <taxon>metagenomes</taxon>
        <taxon>ecological metagenomes</taxon>
    </lineage>
</organism>
<comment type="caution">
    <text evidence="1">The sequence shown here is derived from an EMBL/GenBank/DDBJ whole genome shotgun (WGS) entry which is preliminary data.</text>
</comment>
<protein>
    <submittedName>
        <fullName evidence="1">Uncharacterized protein</fullName>
    </submittedName>
</protein>
<dbReference type="InterPro" id="IPR009003">
    <property type="entry name" value="Peptidase_S1_PA"/>
</dbReference>